<dbReference type="HOGENOM" id="CLU_182340_0_0_7"/>
<dbReference type="EMBL" id="CP000113">
    <property type="protein sequence ID" value="ABF92557.1"/>
    <property type="molecule type" value="Genomic_DNA"/>
</dbReference>
<feature type="compositionally biased region" description="Basic and acidic residues" evidence="1">
    <location>
        <begin position="73"/>
        <end position="88"/>
    </location>
</feature>
<organism evidence="2 3">
    <name type="scientific">Myxococcus xanthus (strain DK1622)</name>
    <dbReference type="NCBI Taxonomy" id="246197"/>
    <lineage>
        <taxon>Bacteria</taxon>
        <taxon>Pseudomonadati</taxon>
        <taxon>Myxococcota</taxon>
        <taxon>Myxococcia</taxon>
        <taxon>Myxococcales</taxon>
        <taxon>Cystobacterineae</taxon>
        <taxon>Myxococcaceae</taxon>
        <taxon>Myxococcus</taxon>
    </lineage>
</organism>
<proteinExistence type="predicted"/>
<dbReference type="KEGG" id="mxa:MXAN_7460"/>
<dbReference type="Proteomes" id="UP000002402">
    <property type="component" value="Chromosome"/>
</dbReference>
<feature type="region of interest" description="Disordered" evidence="1">
    <location>
        <begin position="69"/>
        <end position="102"/>
    </location>
</feature>
<accession>Q1CVK8</accession>
<keyword evidence="3" id="KW-1185">Reference proteome</keyword>
<gene>
    <name evidence="2" type="ordered locus">MXAN_7460</name>
</gene>
<reference evidence="2 3" key="1">
    <citation type="journal article" date="2006" name="Proc. Natl. Acad. Sci. U.S.A.">
        <title>Evolution of sensory complexity recorded in a myxobacterial genome.</title>
        <authorList>
            <person name="Goldman B.S."/>
            <person name="Nierman W.C."/>
            <person name="Kaiser D."/>
            <person name="Slater S.C."/>
            <person name="Durkin A.S."/>
            <person name="Eisen J.A."/>
            <person name="Ronning C.M."/>
            <person name="Barbazuk W.B."/>
            <person name="Blanchard M."/>
            <person name="Field C."/>
            <person name="Halling C."/>
            <person name="Hinkle G."/>
            <person name="Iartchuk O."/>
            <person name="Kim H.S."/>
            <person name="Mackenzie C."/>
            <person name="Madupu R."/>
            <person name="Miller N."/>
            <person name="Shvartsbeyn A."/>
            <person name="Sullivan S.A."/>
            <person name="Vaudin M."/>
            <person name="Wiegand R."/>
            <person name="Kaplan H.B."/>
        </authorList>
    </citation>
    <scope>NUCLEOTIDE SEQUENCE [LARGE SCALE GENOMIC DNA]</scope>
    <source>
        <strain evidence="3">DK1622</strain>
    </source>
</reference>
<name>Q1CVK8_MYXXD</name>
<dbReference type="STRING" id="246197.MXAN_7460"/>
<protein>
    <submittedName>
        <fullName evidence="2">Uncharacterized protein</fullName>
    </submittedName>
</protein>
<evidence type="ECO:0000313" key="2">
    <source>
        <dbReference type="EMBL" id="ABF92557.1"/>
    </source>
</evidence>
<dbReference type="SUPFAM" id="SSF75704">
    <property type="entry name" value="Mitotic arrest deficient-like 1, Mad1"/>
    <property type="match status" value="1"/>
</dbReference>
<dbReference type="OrthoDB" id="9916826at2"/>
<evidence type="ECO:0000313" key="3">
    <source>
        <dbReference type="Proteomes" id="UP000002402"/>
    </source>
</evidence>
<dbReference type="EnsemblBacteria" id="ABF92557">
    <property type="protein sequence ID" value="ABF92557"/>
    <property type="gene ID" value="MXAN_7460"/>
</dbReference>
<dbReference type="AlphaFoldDB" id="Q1CVK8"/>
<sequence>MGPGVQELNHMKAWMTVVSLAVVPLAVGCTSSRELTRARVEANTLRKDADTLRGENATLKERVSELEGQLAKVQEERDTLKAAAEKPPEPVVAPAAGKKRKK</sequence>
<evidence type="ECO:0000256" key="1">
    <source>
        <dbReference type="SAM" id="MobiDB-lite"/>
    </source>
</evidence>